<name>A0A644XUQ8_9ZZZZ</name>
<evidence type="ECO:0000313" key="2">
    <source>
        <dbReference type="EMBL" id="MPM19481.1"/>
    </source>
</evidence>
<comment type="caution">
    <text evidence="2">The sequence shown here is derived from an EMBL/GenBank/DDBJ whole genome shotgun (WGS) entry which is preliminary data.</text>
</comment>
<organism evidence="2">
    <name type="scientific">bioreactor metagenome</name>
    <dbReference type="NCBI Taxonomy" id="1076179"/>
    <lineage>
        <taxon>unclassified sequences</taxon>
        <taxon>metagenomes</taxon>
        <taxon>ecological metagenomes</taxon>
    </lineage>
</organism>
<gene>
    <name evidence="2" type="ORF">SDC9_65905</name>
</gene>
<protein>
    <submittedName>
        <fullName evidence="2">Uncharacterized protein</fullName>
    </submittedName>
</protein>
<feature type="transmembrane region" description="Helical" evidence="1">
    <location>
        <begin position="32"/>
        <end position="53"/>
    </location>
</feature>
<feature type="transmembrane region" description="Helical" evidence="1">
    <location>
        <begin position="65"/>
        <end position="83"/>
    </location>
</feature>
<dbReference type="AlphaFoldDB" id="A0A644XUQ8"/>
<evidence type="ECO:0000256" key="1">
    <source>
        <dbReference type="SAM" id="Phobius"/>
    </source>
</evidence>
<feature type="transmembrane region" description="Helical" evidence="1">
    <location>
        <begin position="95"/>
        <end position="116"/>
    </location>
</feature>
<keyword evidence="1" id="KW-0472">Membrane</keyword>
<accession>A0A644XUQ8</accession>
<reference evidence="2" key="1">
    <citation type="submission" date="2019-08" db="EMBL/GenBank/DDBJ databases">
        <authorList>
            <person name="Kucharzyk K."/>
            <person name="Murdoch R.W."/>
            <person name="Higgins S."/>
            <person name="Loffler F."/>
        </authorList>
    </citation>
    <scope>NUCLEOTIDE SEQUENCE</scope>
</reference>
<keyword evidence="1" id="KW-0812">Transmembrane</keyword>
<keyword evidence="1" id="KW-1133">Transmembrane helix</keyword>
<feature type="transmembrane region" description="Helical" evidence="1">
    <location>
        <begin position="6"/>
        <end position="25"/>
    </location>
</feature>
<sequence length="121" mass="13935">MPIFFISGLAALFMILIKNSLLSPLKIKKFILLQRVLFFSCIFIGIWYDVYYYRNINSLLSLSQMYSIIVCSTFFVTDGIWLLKNKEDLQAMKYVLKNALGYLALLLALNAVALMMESGHF</sequence>
<dbReference type="EMBL" id="VSSQ01003186">
    <property type="protein sequence ID" value="MPM19481.1"/>
    <property type="molecule type" value="Genomic_DNA"/>
</dbReference>
<proteinExistence type="predicted"/>